<gene>
    <name evidence="10" type="primary">pcm</name>
    <name evidence="10" type="ORF">CCYN74_360016</name>
</gene>
<dbReference type="EC" id="2.1.1.77" evidence="3 9"/>
<accession>A0A0B7HD27</accession>
<dbReference type="Proteomes" id="UP000038083">
    <property type="component" value="Unassembled WGS sequence"/>
</dbReference>
<dbReference type="FunFam" id="3.40.50.150:FF:000010">
    <property type="entry name" value="Protein-L-isoaspartate O-methyltransferase"/>
    <property type="match status" value="1"/>
</dbReference>
<dbReference type="EMBL" id="CDOG01000030">
    <property type="protein sequence ID" value="CEN39489.1"/>
    <property type="molecule type" value="Genomic_DNA"/>
</dbReference>
<dbReference type="Gene3D" id="3.40.50.150">
    <property type="entry name" value="Vaccinia Virus protein VP39"/>
    <property type="match status" value="1"/>
</dbReference>
<dbReference type="PANTHER" id="PTHR11579">
    <property type="entry name" value="PROTEIN-L-ISOASPARTATE O-METHYLTRANSFERASE"/>
    <property type="match status" value="1"/>
</dbReference>
<dbReference type="NCBIfam" id="TIGR00080">
    <property type="entry name" value="pimt"/>
    <property type="match status" value="1"/>
</dbReference>
<dbReference type="RefSeq" id="WP_018278462.1">
    <property type="nucleotide sequence ID" value="NZ_CDOF01000017.1"/>
</dbReference>
<dbReference type="GO" id="GO:0005737">
    <property type="term" value="C:cytoplasm"/>
    <property type="evidence" value="ECO:0007669"/>
    <property type="project" value="UniProtKB-SubCell"/>
</dbReference>
<evidence type="ECO:0000256" key="8">
    <source>
        <dbReference type="ARBA" id="ARBA00022691"/>
    </source>
</evidence>
<protein>
    <recommendedName>
        <fullName evidence="4 9">Protein-L-isoaspartate O-methyltransferase</fullName>
        <ecNumber evidence="3 9">2.1.1.77</ecNumber>
    </recommendedName>
</protein>
<dbReference type="GO" id="GO:0030091">
    <property type="term" value="P:protein repair"/>
    <property type="evidence" value="ECO:0007669"/>
    <property type="project" value="UniProtKB-UniRule"/>
</dbReference>
<keyword evidence="6 10" id="KW-0489">Methyltransferase</keyword>
<evidence type="ECO:0000256" key="6">
    <source>
        <dbReference type="ARBA" id="ARBA00022603"/>
    </source>
</evidence>
<evidence type="ECO:0000256" key="3">
    <source>
        <dbReference type="ARBA" id="ARBA00011890"/>
    </source>
</evidence>
<name>A0A0B7HD27_9FLAO</name>
<dbReference type="InterPro" id="IPR000682">
    <property type="entry name" value="PCMT"/>
</dbReference>
<evidence type="ECO:0000256" key="1">
    <source>
        <dbReference type="ARBA" id="ARBA00004496"/>
    </source>
</evidence>
<dbReference type="PANTHER" id="PTHR11579:SF0">
    <property type="entry name" value="PROTEIN-L-ISOASPARTATE(D-ASPARTATE) O-METHYLTRANSFERASE"/>
    <property type="match status" value="1"/>
</dbReference>
<proteinExistence type="inferred from homology"/>
<evidence type="ECO:0000313" key="11">
    <source>
        <dbReference type="Proteomes" id="UP000038083"/>
    </source>
</evidence>
<evidence type="ECO:0000256" key="4">
    <source>
        <dbReference type="ARBA" id="ARBA00013346"/>
    </source>
</evidence>
<dbReference type="GO" id="GO:0004719">
    <property type="term" value="F:protein-L-isoaspartate (D-aspartate) O-methyltransferase activity"/>
    <property type="evidence" value="ECO:0007669"/>
    <property type="project" value="UniProtKB-UniRule"/>
</dbReference>
<sequence length="216" mass="24049">MLLLKDTLKHKGLRNQLADLLKEKGITDTNVLNAIRTIPRHLFMDSSFEAHAYQDKAFPIGAGQTISQPYTVAFQTQLLQVSAGQKVLEIGTGSGYQSSVLLFLGVNLFTIERQQKLFKQTQLLLPKLMPRLAKMYFGDGYKGLPNEAPFDRILVTAGAPEVPIALLAQLAVGGRLVIPVGEETQVMTLFERISQSEFHKTEYGDFQFVPLLKDKV</sequence>
<comment type="subcellular location">
    <subcellularLocation>
        <location evidence="1">Cytoplasm</location>
    </subcellularLocation>
</comment>
<dbReference type="GO" id="GO:0032259">
    <property type="term" value="P:methylation"/>
    <property type="evidence" value="ECO:0007669"/>
    <property type="project" value="UniProtKB-KW"/>
</dbReference>
<keyword evidence="5" id="KW-0963">Cytoplasm</keyword>
<evidence type="ECO:0000256" key="2">
    <source>
        <dbReference type="ARBA" id="ARBA00005369"/>
    </source>
</evidence>
<dbReference type="Pfam" id="PF01135">
    <property type="entry name" value="PCMT"/>
    <property type="match status" value="1"/>
</dbReference>
<dbReference type="AlphaFoldDB" id="A0A0B7HD27"/>
<comment type="similarity">
    <text evidence="2">Belongs to the methyltransferase superfamily. L-isoaspartyl/D-aspartyl protein methyltransferase family.</text>
</comment>
<dbReference type="OrthoDB" id="9810066at2"/>
<keyword evidence="8" id="KW-0949">S-adenosyl-L-methionine</keyword>
<evidence type="ECO:0000313" key="10">
    <source>
        <dbReference type="EMBL" id="CEN39489.1"/>
    </source>
</evidence>
<dbReference type="NCBIfam" id="NF001453">
    <property type="entry name" value="PRK00312.1"/>
    <property type="match status" value="1"/>
</dbReference>
<dbReference type="InterPro" id="IPR029063">
    <property type="entry name" value="SAM-dependent_MTases_sf"/>
</dbReference>
<reference evidence="10 11" key="1">
    <citation type="submission" date="2015-01" db="EMBL/GenBank/DDBJ databases">
        <authorList>
            <person name="MANFREDI Pablo"/>
        </authorList>
    </citation>
    <scope>NUCLEOTIDE SEQUENCE [LARGE SCALE GENOMIC DNA]</scope>
    <source>
        <strain evidence="10 11">Ccy74</strain>
    </source>
</reference>
<keyword evidence="7 10" id="KW-0808">Transferase</keyword>
<evidence type="ECO:0000256" key="7">
    <source>
        <dbReference type="ARBA" id="ARBA00022679"/>
    </source>
</evidence>
<dbReference type="SUPFAM" id="SSF53335">
    <property type="entry name" value="S-adenosyl-L-methionine-dependent methyltransferases"/>
    <property type="match status" value="1"/>
</dbReference>
<organism evidence="10 11">
    <name type="scientific">Capnocytophaga cynodegmi</name>
    <dbReference type="NCBI Taxonomy" id="28189"/>
    <lineage>
        <taxon>Bacteria</taxon>
        <taxon>Pseudomonadati</taxon>
        <taxon>Bacteroidota</taxon>
        <taxon>Flavobacteriia</taxon>
        <taxon>Flavobacteriales</taxon>
        <taxon>Flavobacteriaceae</taxon>
        <taxon>Capnocytophaga</taxon>
    </lineage>
</organism>
<dbReference type="PROSITE" id="PS01279">
    <property type="entry name" value="PCMT"/>
    <property type="match status" value="1"/>
</dbReference>
<evidence type="ECO:0000256" key="9">
    <source>
        <dbReference type="NCBIfam" id="TIGR00080"/>
    </source>
</evidence>
<evidence type="ECO:0000256" key="5">
    <source>
        <dbReference type="ARBA" id="ARBA00022490"/>
    </source>
</evidence>